<dbReference type="AlphaFoldDB" id="A0A5B6VC87"/>
<protein>
    <submittedName>
        <fullName evidence="1">Chitinase 1-like</fullName>
    </submittedName>
</protein>
<reference evidence="1" key="1">
    <citation type="submission" date="2019-08" db="EMBL/GenBank/DDBJ databases">
        <authorList>
            <person name="Liu F."/>
        </authorList>
    </citation>
    <scope>NUCLEOTIDE SEQUENCE [LARGE SCALE GENOMIC DNA]</scope>
    <source>
        <strain evidence="1">PA1801</strain>
        <tissue evidence="1">Leaf</tissue>
    </source>
</reference>
<accession>A0A5B6VC87</accession>
<dbReference type="OrthoDB" id="2551793at2759"/>
<organism evidence="1 2">
    <name type="scientific">Gossypium australe</name>
    <dbReference type="NCBI Taxonomy" id="47621"/>
    <lineage>
        <taxon>Eukaryota</taxon>
        <taxon>Viridiplantae</taxon>
        <taxon>Streptophyta</taxon>
        <taxon>Embryophyta</taxon>
        <taxon>Tracheophyta</taxon>
        <taxon>Spermatophyta</taxon>
        <taxon>Magnoliopsida</taxon>
        <taxon>eudicotyledons</taxon>
        <taxon>Gunneridae</taxon>
        <taxon>Pentapetalae</taxon>
        <taxon>rosids</taxon>
        <taxon>malvids</taxon>
        <taxon>Malvales</taxon>
        <taxon>Malvaceae</taxon>
        <taxon>Malvoideae</taxon>
        <taxon>Gossypium</taxon>
    </lineage>
</organism>
<dbReference type="PANTHER" id="PTHR11439">
    <property type="entry name" value="GAG-POL-RELATED RETROTRANSPOSON"/>
    <property type="match status" value="1"/>
</dbReference>
<dbReference type="PANTHER" id="PTHR11439:SF503">
    <property type="entry name" value="CYSTEINE-RICH RLK (RECEPTOR-LIKE PROTEIN KINASE) 8"/>
    <property type="match status" value="1"/>
</dbReference>
<dbReference type="CDD" id="cd09272">
    <property type="entry name" value="RNase_HI_RT_Ty1"/>
    <property type="match status" value="1"/>
</dbReference>
<dbReference type="Proteomes" id="UP000325315">
    <property type="component" value="Unassembled WGS sequence"/>
</dbReference>
<gene>
    <name evidence="1" type="ORF">EPI10_001738</name>
</gene>
<name>A0A5B6VC87_9ROSI</name>
<proteinExistence type="predicted"/>
<sequence length="87" mass="9933">MKTKKLKLLGYSDSDWIGSTEDMKTVVNQAIWLRKLLNDLNVKHEEAIEVKCDNQSNVGITKNPMFHGRTKHFKNQVSLCERSGASQ</sequence>
<evidence type="ECO:0000313" key="2">
    <source>
        <dbReference type="Proteomes" id="UP000325315"/>
    </source>
</evidence>
<evidence type="ECO:0000313" key="1">
    <source>
        <dbReference type="EMBL" id="KAA3466664.1"/>
    </source>
</evidence>
<comment type="caution">
    <text evidence="1">The sequence shown here is derived from an EMBL/GenBank/DDBJ whole genome shotgun (WGS) entry which is preliminary data.</text>
</comment>
<keyword evidence="2" id="KW-1185">Reference proteome</keyword>
<dbReference type="EMBL" id="SMMG02000007">
    <property type="protein sequence ID" value="KAA3466664.1"/>
    <property type="molecule type" value="Genomic_DNA"/>
</dbReference>